<keyword evidence="1" id="KW-0539">Nucleus</keyword>
<feature type="compositionally biased region" description="Low complexity" evidence="2">
    <location>
        <begin position="76"/>
        <end position="94"/>
    </location>
</feature>
<evidence type="ECO:0000256" key="2">
    <source>
        <dbReference type="SAM" id="MobiDB-lite"/>
    </source>
</evidence>
<dbReference type="STRING" id="1291518.A0A0D9P4X1"/>
<dbReference type="Proteomes" id="UP000054544">
    <property type="component" value="Unassembled WGS sequence"/>
</dbReference>
<evidence type="ECO:0000313" key="4">
    <source>
        <dbReference type="EMBL" id="KJK81254.1"/>
    </source>
</evidence>
<dbReference type="Gene3D" id="4.10.240.10">
    <property type="entry name" value="Zn(2)-C6 fungal-type DNA-binding domain"/>
    <property type="match status" value="1"/>
</dbReference>
<name>A0A0D9P4X1_METAN</name>
<dbReference type="InterPro" id="IPR001138">
    <property type="entry name" value="Zn2Cys6_DnaBD"/>
</dbReference>
<dbReference type="InterPro" id="IPR036864">
    <property type="entry name" value="Zn2-C6_fun-type_DNA-bd_sf"/>
</dbReference>
<feature type="region of interest" description="Disordered" evidence="2">
    <location>
        <begin position="70"/>
        <end position="134"/>
    </location>
</feature>
<dbReference type="PROSITE" id="PS50048">
    <property type="entry name" value="ZN2_CY6_FUNGAL_2"/>
    <property type="match status" value="1"/>
</dbReference>
<gene>
    <name evidence="4" type="ORF">H634G_03788</name>
</gene>
<evidence type="ECO:0000259" key="3">
    <source>
        <dbReference type="PROSITE" id="PS50048"/>
    </source>
</evidence>
<dbReference type="SUPFAM" id="SSF57701">
    <property type="entry name" value="Zn2/Cys6 DNA-binding domain"/>
    <property type="match status" value="1"/>
</dbReference>
<dbReference type="OrthoDB" id="4356994at2759"/>
<dbReference type="GO" id="GO:0000981">
    <property type="term" value="F:DNA-binding transcription factor activity, RNA polymerase II-specific"/>
    <property type="evidence" value="ECO:0007669"/>
    <property type="project" value="InterPro"/>
</dbReference>
<dbReference type="CDD" id="cd00067">
    <property type="entry name" value="GAL4"/>
    <property type="match status" value="1"/>
</dbReference>
<evidence type="ECO:0000256" key="1">
    <source>
        <dbReference type="ARBA" id="ARBA00023242"/>
    </source>
</evidence>
<feature type="domain" description="Zn(2)-C6 fungal-type" evidence="3">
    <location>
        <begin position="32"/>
        <end position="63"/>
    </location>
</feature>
<dbReference type="AlphaFoldDB" id="A0A0D9P4X1"/>
<dbReference type="EMBL" id="KE384727">
    <property type="protein sequence ID" value="KJK81254.1"/>
    <property type="molecule type" value="Genomic_DNA"/>
</dbReference>
<evidence type="ECO:0000313" key="5">
    <source>
        <dbReference type="Proteomes" id="UP000054544"/>
    </source>
</evidence>
<accession>A0A0D9P4X1</accession>
<organism evidence="4 5">
    <name type="scientific">Metarhizium anisopliae BRIP 53293</name>
    <dbReference type="NCBI Taxonomy" id="1291518"/>
    <lineage>
        <taxon>Eukaryota</taxon>
        <taxon>Fungi</taxon>
        <taxon>Dikarya</taxon>
        <taxon>Ascomycota</taxon>
        <taxon>Pezizomycotina</taxon>
        <taxon>Sordariomycetes</taxon>
        <taxon>Hypocreomycetidae</taxon>
        <taxon>Hypocreales</taxon>
        <taxon>Clavicipitaceae</taxon>
        <taxon>Metarhizium</taxon>
    </lineage>
</organism>
<reference evidence="5" key="1">
    <citation type="journal article" date="2014" name="BMC Genomics">
        <title>The genome sequence of the biocontrol fungus Metarhizium anisopliae and comparative genomics of Metarhizium species.</title>
        <authorList>
            <person name="Pattemore J.A."/>
            <person name="Hane J.K."/>
            <person name="Williams A.H."/>
            <person name="Wilson B.A."/>
            <person name="Stodart B.J."/>
            <person name="Ash G.J."/>
        </authorList>
    </citation>
    <scope>NUCLEOTIDE SEQUENCE [LARGE SCALE GENOMIC DNA]</scope>
    <source>
        <strain evidence="5">BRIP 53293</strain>
    </source>
</reference>
<sequence length="235" mass="25339">MLSAWRYDSDTKEVVVPRSYDPANGRSSKIQACKICREKKTRCDGDGYKACNRCRCKGLTCEYTSCGRSKRAPRLSKSSSSSPSSSSPGSSSSSICKPRPQPGRKHSLVRASAASSSSADDDSSDTLSDKTVSPVPWQTGPLDVFDAAAASAAANFAIDPLLLQHVHESAQHYAGLEHYAGDEFLFGVDVDMQCPVTGTDMYHDMHGDVFHVPLGNGDDESLWQCGLRWLPNGLA</sequence>
<proteinExistence type="predicted"/>
<protein>
    <recommendedName>
        <fullName evidence="3">Zn(2)-C6 fungal-type domain-containing protein</fullName>
    </recommendedName>
</protein>
<keyword evidence="5" id="KW-1185">Reference proteome</keyword>
<dbReference type="GO" id="GO:0008270">
    <property type="term" value="F:zinc ion binding"/>
    <property type="evidence" value="ECO:0007669"/>
    <property type="project" value="InterPro"/>
</dbReference>
<dbReference type="PROSITE" id="PS00463">
    <property type="entry name" value="ZN2_CY6_FUNGAL_1"/>
    <property type="match status" value="1"/>
</dbReference>